<reference evidence="10 11" key="1">
    <citation type="submission" date="2016-10" db="EMBL/GenBank/DDBJ databases">
        <authorList>
            <person name="de Groot N.N."/>
        </authorList>
    </citation>
    <scope>NUCLEOTIDE SEQUENCE [LARGE SCALE GENOMIC DNA]</scope>
    <source>
        <strain evidence="10 11">JCM 21544</strain>
    </source>
</reference>
<proteinExistence type="predicted"/>
<dbReference type="PROSITE" id="PS50110">
    <property type="entry name" value="RESPONSE_REGULATORY"/>
    <property type="match status" value="1"/>
</dbReference>
<evidence type="ECO:0000256" key="5">
    <source>
        <dbReference type="ARBA" id="ARBA00048267"/>
    </source>
</evidence>
<evidence type="ECO:0000256" key="3">
    <source>
        <dbReference type="ARBA" id="ARBA00022801"/>
    </source>
</evidence>
<dbReference type="InterPro" id="IPR001789">
    <property type="entry name" value="Sig_transdc_resp-reg_receiver"/>
</dbReference>
<dbReference type="Gene3D" id="3.40.50.2300">
    <property type="match status" value="1"/>
</dbReference>
<dbReference type="PANTHER" id="PTHR42872">
    <property type="entry name" value="PROTEIN-GLUTAMATE METHYLESTERASE/PROTEIN-GLUTAMINE GLUTAMINASE"/>
    <property type="match status" value="1"/>
</dbReference>
<dbReference type="PANTHER" id="PTHR42872:SF6">
    <property type="entry name" value="PROTEIN-GLUTAMATE METHYLESTERASE_PROTEIN-GLUTAMINE GLUTAMINASE"/>
    <property type="match status" value="1"/>
</dbReference>
<evidence type="ECO:0000256" key="6">
    <source>
        <dbReference type="PROSITE-ProRule" id="PRU00050"/>
    </source>
</evidence>
<keyword evidence="1" id="KW-0963">Cytoplasm</keyword>
<dbReference type="InterPro" id="IPR011006">
    <property type="entry name" value="CheY-like_superfamily"/>
</dbReference>
<dbReference type="SUPFAM" id="SSF52172">
    <property type="entry name" value="CheY-like"/>
    <property type="match status" value="1"/>
</dbReference>
<feature type="domain" description="CheB-type methylesterase" evidence="9">
    <location>
        <begin position="157"/>
        <end position="319"/>
    </location>
</feature>
<dbReference type="PROSITE" id="PS50122">
    <property type="entry name" value="CHEB"/>
    <property type="match status" value="1"/>
</dbReference>
<evidence type="ECO:0000313" key="10">
    <source>
        <dbReference type="EMBL" id="SDK19344.1"/>
    </source>
</evidence>
<dbReference type="EC" id="3.1.1.61" evidence="4"/>
<evidence type="ECO:0000256" key="2">
    <source>
        <dbReference type="ARBA" id="ARBA00022500"/>
    </source>
</evidence>
<evidence type="ECO:0000256" key="7">
    <source>
        <dbReference type="PROSITE-ProRule" id="PRU00169"/>
    </source>
</evidence>
<dbReference type="CDD" id="cd16432">
    <property type="entry name" value="CheB_Rec"/>
    <property type="match status" value="1"/>
</dbReference>
<gene>
    <name evidence="10" type="ORF">SAMN05216186_10525</name>
</gene>
<dbReference type="AlphaFoldDB" id="A0A1G8ZXH2"/>
<evidence type="ECO:0000313" key="11">
    <source>
        <dbReference type="Proteomes" id="UP000198706"/>
    </source>
</evidence>
<dbReference type="InterPro" id="IPR008248">
    <property type="entry name" value="CheB-like"/>
</dbReference>
<evidence type="ECO:0000256" key="1">
    <source>
        <dbReference type="ARBA" id="ARBA00022490"/>
    </source>
</evidence>
<dbReference type="InterPro" id="IPR000673">
    <property type="entry name" value="Sig_transdc_resp-reg_Me-estase"/>
</dbReference>
<dbReference type="PIRSF" id="PIRSF000876">
    <property type="entry name" value="RR_chemtxs_CheB"/>
    <property type="match status" value="1"/>
</dbReference>
<feature type="active site" evidence="6">
    <location>
        <position position="166"/>
    </location>
</feature>
<feature type="active site" evidence="6">
    <location>
        <position position="193"/>
    </location>
</feature>
<dbReference type="SMART" id="SM00448">
    <property type="entry name" value="REC"/>
    <property type="match status" value="1"/>
</dbReference>
<accession>A0A1G8ZXH2</accession>
<dbReference type="Pfam" id="PF00072">
    <property type="entry name" value="Response_reg"/>
    <property type="match status" value="1"/>
</dbReference>
<dbReference type="GO" id="GO:0000156">
    <property type="term" value="F:phosphorelay response regulator activity"/>
    <property type="evidence" value="ECO:0007669"/>
    <property type="project" value="InterPro"/>
</dbReference>
<evidence type="ECO:0000259" key="8">
    <source>
        <dbReference type="PROSITE" id="PS50110"/>
    </source>
</evidence>
<feature type="modified residue" description="4-aspartylphosphate" evidence="7">
    <location>
        <position position="51"/>
    </location>
</feature>
<feature type="active site" evidence="6">
    <location>
        <position position="286"/>
    </location>
</feature>
<comment type="catalytic activity">
    <reaction evidence="5">
        <text>[protein]-L-glutamate 5-O-methyl ester + H2O = L-glutamyl-[protein] + methanol + H(+)</text>
        <dbReference type="Rhea" id="RHEA:23236"/>
        <dbReference type="Rhea" id="RHEA-COMP:10208"/>
        <dbReference type="Rhea" id="RHEA-COMP:10311"/>
        <dbReference type="ChEBI" id="CHEBI:15377"/>
        <dbReference type="ChEBI" id="CHEBI:15378"/>
        <dbReference type="ChEBI" id="CHEBI:17790"/>
        <dbReference type="ChEBI" id="CHEBI:29973"/>
        <dbReference type="ChEBI" id="CHEBI:82795"/>
        <dbReference type="EC" id="3.1.1.61"/>
    </reaction>
</comment>
<dbReference type="CDD" id="cd17541">
    <property type="entry name" value="REC_CheB-like"/>
    <property type="match status" value="1"/>
</dbReference>
<name>A0A1G8ZXH2_9PSED</name>
<keyword evidence="7" id="KW-0597">Phosphoprotein</keyword>
<dbReference type="GO" id="GO:0006935">
    <property type="term" value="P:chemotaxis"/>
    <property type="evidence" value="ECO:0007669"/>
    <property type="project" value="UniProtKB-UniRule"/>
</dbReference>
<dbReference type="STRING" id="137658.SAMN05216186_10525"/>
<evidence type="ECO:0000256" key="4">
    <source>
        <dbReference type="ARBA" id="ARBA00039140"/>
    </source>
</evidence>
<protein>
    <recommendedName>
        <fullName evidence="4">protein-glutamate methylesterase</fullName>
        <ecNumber evidence="4">3.1.1.61</ecNumber>
    </recommendedName>
</protein>
<keyword evidence="3 6" id="KW-0378">Hydrolase</keyword>
<dbReference type="InterPro" id="IPR035909">
    <property type="entry name" value="CheB_C"/>
</dbReference>
<dbReference type="Gene3D" id="3.40.50.180">
    <property type="entry name" value="Methylesterase CheB, C-terminal domain"/>
    <property type="match status" value="1"/>
</dbReference>
<dbReference type="Pfam" id="PF01339">
    <property type="entry name" value="CheB_methylest"/>
    <property type="match status" value="1"/>
</dbReference>
<dbReference type="GO" id="GO:0005737">
    <property type="term" value="C:cytoplasm"/>
    <property type="evidence" value="ECO:0007669"/>
    <property type="project" value="InterPro"/>
</dbReference>
<dbReference type="EMBL" id="FNFD01000005">
    <property type="protein sequence ID" value="SDK19344.1"/>
    <property type="molecule type" value="Genomic_DNA"/>
</dbReference>
<organism evidence="10 11">
    <name type="scientific">Pseudomonas indica</name>
    <dbReference type="NCBI Taxonomy" id="137658"/>
    <lineage>
        <taxon>Bacteria</taxon>
        <taxon>Pseudomonadati</taxon>
        <taxon>Pseudomonadota</taxon>
        <taxon>Gammaproteobacteria</taxon>
        <taxon>Pseudomonadales</taxon>
        <taxon>Pseudomonadaceae</taxon>
        <taxon>Pseudomonas</taxon>
    </lineage>
</organism>
<keyword evidence="11" id="KW-1185">Reference proteome</keyword>
<feature type="domain" description="Response regulatory" evidence="8">
    <location>
        <begin position="2"/>
        <end position="118"/>
    </location>
</feature>
<keyword evidence="2 6" id="KW-0145">Chemotaxis</keyword>
<evidence type="ECO:0000259" key="9">
    <source>
        <dbReference type="PROSITE" id="PS50122"/>
    </source>
</evidence>
<dbReference type="Proteomes" id="UP000198706">
    <property type="component" value="Unassembled WGS sequence"/>
</dbReference>
<dbReference type="SUPFAM" id="SSF52738">
    <property type="entry name" value="Methylesterase CheB, C-terminal domain"/>
    <property type="match status" value="1"/>
</dbReference>
<sequence>MRVLIVDDSPVLRQLLRAILESEGCEVMEAADGEQALAVLARFTPDIVTMDVHMPGMDGYETTAQILERYALPVVVITASANPKDSETAIRALEAGALAVLEKPGGPSVEGFQERVDELLRTLRSMSKVKIVRRSRLAGKVRRKPASEKGDEVAMVPALIVAIAASAGGPVALKSLLQAVQPPWPWPVVIVQHIAAGFMPSFRDWLAGFTPIPVSLAEQDQALAPNQVYLVPDGFHLGFNANRRVFLDDAPPEDYIRPSANYLFRSLARHFGRHTIAIQLSGMGRDGADGLAELFRAGALTLVQEPSSAVIDSMPRAALAVARHVLPPKEIAERLNRLAAQTSPVVQGNKE</sequence>
<dbReference type="GO" id="GO:0008984">
    <property type="term" value="F:protein-glutamate methylesterase activity"/>
    <property type="evidence" value="ECO:0007669"/>
    <property type="project" value="UniProtKB-EC"/>
</dbReference>
<dbReference type="RefSeq" id="WP_084333624.1">
    <property type="nucleotide sequence ID" value="NZ_FNFD01000005.1"/>
</dbReference>